<comment type="caution">
    <text evidence="2">The sequence shown here is derived from an EMBL/GenBank/DDBJ whole genome shotgun (WGS) entry which is preliminary data.</text>
</comment>
<dbReference type="AlphaFoldDB" id="A0A5C5Q4M1"/>
<dbReference type="EMBL" id="VFIP01000005">
    <property type="protein sequence ID" value="TWR99725.1"/>
    <property type="molecule type" value="Genomic_DNA"/>
</dbReference>
<accession>A0A5C5Q4M1</accession>
<evidence type="ECO:0000313" key="1">
    <source>
        <dbReference type="EMBL" id="TWR89156.1"/>
    </source>
</evidence>
<dbReference type="RefSeq" id="WP_146385638.1">
    <property type="nucleotide sequence ID" value="NZ_CP142033.1"/>
</dbReference>
<evidence type="ECO:0000313" key="2">
    <source>
        <dbReference type="EMBL" id="TWR99725.1"/>
    </source>
</evidence>
<keyword evidence="4" id="KW-1185">Reference proteome</keyword>
<dbReference type="Proteomes" id="UP000317901">
    <property type="component" value="Unassembled WGS sequence"/>
</dbReference>
<sequence length="99" mass="11189">MNRQGFASMRISSRHLQQGLFASLTLMVTLIGGQQYARWEQAQAPDASYSVINKQQKHFTAIKSNALVTRVYDAGRFNLAAVEDTQIANSQPVQERWVF</sequence>
<gene>
    <name evidence="2" type="ORF">FJD37_03685</name>
    <name evidence="1" type="ORF">FJD38_12880</name>
</gene>
<dbReference type="OrthoDB" id="7028938at2"/>
<dbReference type="Proteomes" id="UP000318428">
    <property type="component" value="Unassembled WGS sequence"/>
</dbReference>
<protein>
    <submittedName>
        <fullName evidence="2">Uncharacterized protein</fullName>
    </submittedName>
</protein>
<evidence type="ECO:0000313" key="3">
    <source>
        <dbReference type="Proteomes" id="UP000317901"/>
    </source>
</evidence>
<reference evidence="3 4" key="1">
    <citation type="submission" date="2019-06" db="EMBL/GenBank/DDBJ databases">
        <title>Pseudomonas bimorpha sp. nov. isolated from bovine raw milk and skim milk concentrate.</title>
        <authorList>
            <person name="Hofmann K."/>
            <person name="Huptas C."/>
            <person name="Doll E."/>
            <person name="Scherer S."/>
            <person name="Wenning M."/>
        </authorList>
    </citation>
    <scope>NUCLEOTIDE SEQUENCE [LARGE SCALE GENOMIC DNA]</scope>
    <source>
        <strain evidence="1 4">DSM 108989</strain>
        <strain evidence="2 3">DSM 108990</strain>
    </source>
</reference>
<organism evidence="2 3">
    <name type="scientific">Pseudomonas saxonica</name>
    <dbReference type="NCBI Taxonomy" id="2600598"/>
    <lineage>
        <taxon>Bacteria</taxon>
        <taxon>Pseudomonadati</taxon>
        <taxon>Pseudomonadota</taxon>
        <taxon>Gammaproteobacteria</taxon>
        <taxon>Pseudomonadales</taxon>
        <taxon>Pseudomonadaceae</taxon>
        <taxon>Pseudomonas</taxon>
    </lineage>
</organism>
<name>A0A5C5Q4M1_9PSED</name>
<evidence type="ECO:0000313" key="4">
    <source>
        <dbReference type="Proteomes" id="UP000318428"/>
    </source>
</evidence>
<dbReference type="EMBL" id="VFIO01000004">
    <property type="protein sequence ID" value="TWR89156.1"/>
    <property type="molecule type" value="Genomic_DNA"/>
</dbReference>
<proteinExistence type="predicted"/>